<organism evidence="3 4">
    <name type="scientific">Caenorhabditis tropicalis</name>
    <dbReference type="NCBI Taxonomy" id="1561998"/>
    <lineage>
        <taxon>Eukaryota</taxon>
        <taxon>Metazoa</taxon>
        <taxon>Ecdysozoa</taxon>
        <taxon>Nematoda</taxon>
        <taxon>Chromadorea</taxon>
        <taxon>Rhabditida</taxon>
        <taxon>Rhabditina</taxon>
        <taxon>Rhabditomorpha</taxon>
        <taxon>Rhabditoidea</taxon>
        <taxon>Rhabditidae</taxon>
        <taxon>Peloderinae</taxon>
        <taxon>Caenorhabditis</taxon>
    </lineage>
</organism>
<keyword evidence="1" id="KW-1133">Transmembrane helix</keyword>
<reference evidence="4" key="1">
    <citation type="submission" date="2016-11" db="UniProtKB">
        <authorList>
            <consortium name="WormBaseParasite"/>
        </authorList>
    </citation>
    <scope>IDENTIFICATION</scope>
</reference>
<evidence type="ECO:0000313" key="3">
    <source>
        <dbReference type="Proteomes" id="UP000095282"/>
    </source>
</evidence>
<dbReference type="PANTHER" id="PTHR23028:SF135">
    <property type="entry name" value="ACYL_TRANSF_3 DOMAIN-CONTAINING PROTEIN"/>
    <property type="match status" value="1"/>
</dbReference>
<feature type="domain" description="Acyltransferase 3" evidence="2">
    <location>
        <begin position="19"/>
        <end position="280"/>
    </location>
</feature>
<feature type="transmembrane region" description="Helical" evidence="1">
    <location>
        <begin position="98"/>
        <end position="114"/>
    </location>
</feature>
<dbReference type="AlphaFoldDB" id="A0A1I7V4K2"/>
<evidence type="ECO:0000313" key="4">
    <source>
        <dbReference type="WBParaSite" id="Csp11.Scaffold655.g22325.t1"/>
    </source>
</evidence>
<keyword evidence="1" id="KW-0812">Transmembrane</keyword>
<dbReference type="Pfam" id="PF01757">
    <property type="entry name" value="Acyl_transf_3"/>
    <property type="match status" value="1"/>
</dbReference>
<proteinExistence type="predicted"/>
<feature type="transmembrane region" description="Helical" evidence="1">
    <location>
        <begin position="208"/>
        <end position="225"/>
    </location>
</feature>
<name>A0A1I7V4K2_9PELO</name>
<dbReference type="Proteomes" id="UP000095282">
    <property type="component" value="Unplaced"/>
</dbReference>
<dbReference type="GO" id="GO:0000271">
    <property type="term" value="P:polysaccharide biosynthetic process"/>
    <property type="evidence" value="ECO:0007669"/>
    <property type="project" value="TreeGrafter"/>
</dbReference>
<feature type="transmembrane region" description="Helical" evidence="1">
    <location>
        <begin position="121"/>
        <end position="140"/>
    </location>
</feature>
<keyword evidence="1" id="KW-0472">Membrane</keyword>
<evidence type="ECO:0000256" key="1">
    <source>
        <dbReference type="SAM" id="Phobius"/>
    </source>
</evidence>
<dbReference type="GO" id="GO:0016020">
    <property type="term" value="C:membrane"/>
    <property type="evidence" value="ECO:0007669"/>
    <property type="project" value="TreeGrafter"/>
</dbReference>
<keyword evidence="3" id="KW-1185">Reference proteome</keyword>
<dbReference type="WBParaSite" id="Csp11.Scaffold655.g22325.t1">
    <property type="protein sequence ID" value="Csp11.Scaffold655.g22325.t1"/>
    <property type="gene ID" value="Csp11.Scaffold655.g22325"/>
</dbReference>
<accession>A0A1I7V4K2</accession>
<dbReference type="InterPro" id="IPR002656">
    <property type="entry name" value="Acyl_transf_3_dom"/>
</dbReference>
<sequence>MCMLLKRAENQSTCSLISLFYSKRFKRILPLYLLVILYSIISLYCFFPDTAVENNQKSAVHALLFVSNRPKTNEENYFEMLSIGVDIFTHTWSLSVEIQFYFLVPFIFLVSTIIPEKFKYFYYGIVGSISFIYYSSSLSIVAFNSVFARIWQFVIGMIVYLLANTEAPEPSYQKLNVEELNETVKLLEEGVTEEVSESSVQKRIPVKLISYVLPSLLILITAFPFNLTSVVTRPFVTIATGILMLISEDNVILSNRFLTYIGDISYSLYLIHWPIYAYWKLTCEGDKYCMYLLSH</sequence>
<dbReference type="InterPro" id="IPR050879">
    <property type="entry name" value="Acyltransferase_3"/>
</dbReference>
<protein>
    <submittedName>
        <fullName evidence="4">Acyl_transf_3 domain-containing protein</fullName>
    </submittedName>
</protein>
<feature type="transmembrane region" description="Helical" evidence="1">
    <location>
        <begin position="28"/>
        <end position="47"/>
    </location>
</feature>
<dbReference type="STRING" id="1561998.A0A1I7V4K2"/>
<evidence type="ECO:0000259" key="2">
    <source>
        <dbReference type="Pfam" id="PF01757"/>
    </source>
</evidence>
<dbReference type="PANTHER" id="PTHR23028">
    <property type="entry name" value="ACETYLTRANSFERASE"/>
    <property type="match status" value="1"/>
</dbReference>
<feature type="transmembrane region" description="Helical" evidence="1">
    <location>
        <begin position="146"/>
        <end position="163"/>
    </location>
</feature>
<dbReference type="GO" id="GO:0016747">
    <property type="term" value="F:acyltransferase activity, transferring groups other than amino-acyl groups"/>
    <property type="evidence" value="ECO:0007669"/>
    <property type="project" value="InterPro"/>
</dbReference>